<dbReference type="RefSeq" id="WP_053939503.1">
    <property type="nucleotide sequence ID" value="NZ_LAQT01000036.1"/>
</dbReference>
<keyword evidence="1" id="KW-0479">Metal-binding</keyword>
<dbReference type="InterPro" id="IPR013096">
    <property type="entry name" value="Cupin_2"/>
</dbReference>
<dbReference type="SUPFAM" id="SSF51182">
    <property type="entry name" value="RmlC-like cupins"/>
    <property type="match status" value="1"/>
</dbReference>
<dbReference type="EMBL" id="LAQT01000036">
    <property type="protein sequence ID" value="KPC49563.1"/>
    <property type="molecule type" value="Genomic_DNA"/>
</dbReference>
<feature type="domain" description="Cupin type-2" evidence="2">
    <location>
        <begin position="55"/>
        <end position="126"/>
    </location>
</feature>
<dbReference type="Gene3D" id="2.60.120.10">
    <property type="entry name" value="Jelly Rolls"/>
    <property type="match status" value="1"/>
</dbReference>
<dbReference type="InterPro" id="IPR051610">
    <property type="entry name" value="GPI/OXD"/>
</dbReference>
<dbReference type="CDD" id="cd02224">
    <property type="entry name" value="cupin_SPO2919-like"/>
    <property type="match status" value="1"/>
</dbReference>
<dbReference type="Pfam" id="PF07883">
    <property type="entry name" value="Cupin_2"/>
    <property type="match status" value="1"/>
</dbReference>
<protein>
    <submittedName>
        <fullName evidence="3">Cupin domain protein</fullName>
    </submittedName>
</protein>
<organism evidence="3 4">
    <name type="scientific">Amantichitinum ursilacus</name>
    <dbReference type="NCBI Taxonomy" id="857265"/>
    <lineage>
        <taxon>Bacteria</taxon>
        <taxon>Pseudomonadati</taxon>
        <taxon>Pseudomonadota</taxon>
        <taxon>Betaproteobacteria</taxon>
        <taxon>Neisseriales</taxon>
        <taxon>Chitinibacteraceae</taxon>
        <taxon>Amantichitinum</taxon>
    </lineage>
</organism>
<evidence type="ECO:0000313" key="4">
    <source>
        <dbReference type="Proteomes" id="UP000037939"/>
    </source>
</evidence>
<sequence>MSEATEPSSRNAQGIYEPFDVTQVPLVQHRHGTRFGMDYRHLSSYGGGSRISVSLETLPPGLQANPAHYHLLEEEHVLILEGSLTLRLGDARYVMTADQYVCFPAGQTAGHALINHTDQPCRYLVWGSPHPHDVAIHTDTGYVQVKLTGRGYADSVTPGYWDGEEVDSPAP</sequence>
<name>A0A0N0XG90_9NEIS</name>
<evidence type="ECO:0000313" key="3">
    <source>
        <dbReference type="EMBL" id="KPC49563.1"/>
    </source>
</evidence>
<accession>A0A0N0XG90</accession>
<dbReference type="GO" id="GO:0046872">
    <property type="term" value="F:metal ion binding"/>
    <property type="evidence" value="ECO:0007669"/>
    <property type="project" value="UniProtKB-KW"/>
</dbReference>
<proteinExistence type="predicted"/>
<evidence type="ECO:0000259" key="2">
    <source>
        <dbReference type="Pfam" id="PF07883"/>
    </source>
</evidence>
<dbReference type="PANTHER" id="PTHR35848">
    <property type="entry name" value="OXALATE-BINDING PROTEIN"/>
    <property type="match status" value="1"/>
</dbReference>
<dbReference type="STRING" id="857265.WG78_19605"/>
<gene>
    <name evidence="3" type="ORF">WG78_19605</name>
</gene>
<reference evidence="3 4" key="1">
    <citation type="submission" date="2015-07" db="EMBL/GenBank/DDBJ databases">
        <title>Draft genome sequence of the Amantichitinum ursilacus IGB-41, a new chitin-degrading bacterium.</title>
        <authorList>
            <person name="Kirstahler P."/>
            <person name="Guenther M."/>
            <person name="Grumaz C."/>
            <person name="Rupp S."/>
            <person name="Zibek S."/>
            <person name="Sohn K."/>
        </authorList>
    </citation>
    <scope>NUCLEOTIDE SEQUENCE [LARGE SCALE GENOMIC DNA]</scope>
    <source>
        <strain evidence="3 4">IGB-41</strain>
    </source>
</reference>
<evidence type="ECO:0000256" key="1">
    <source>
        <dbReference type="ARBA" id="ARBA00022723"/>
    </source>
</evidence>
<dbReference type="Proteomes" id="UP000037939">
    <property type="component" value="Unassembled WGS sequence"/>
</dbReference>
<keyword evidence="4" id="KW-1185">Reference proteome</keyword>
<comment type="caution">
    <text evidence="3">The sequence shown here is derived from an EMBL/GenBank/DDBJ whole genome shotgun (WGS) entry which is preliminary data.</text>
</comment>
<dbReference type="OrthoDB" id="116921at2"/>
<dbReference type="InterPro" id="IPR014710">
    <property type="entry name" value="RmlC-like_jellyroll"/>
</dbReference>
<dbReference type="AlphaFoldDB" id="A0A0N0XG90"/>
<dbReference type="InterPro" id="IPR011051">
    <property type="entry name" value="RmlC_Cupin_sf"/>
</dbReference>